<reference evidence="2" key="1">
    <citation type="submission" date="2022-09" db="EMBL/GenBank/DDBJ databases">
        <title>Diverse halophilic archaea isolated from saline environments.</title>
        <authorList>
            <person name="Cui H.-L."/>
        </authorList>
    </citation>
    <scope>NUCLEOTIDE SEQUENCE</scope>
    <source>
        <strain evidence="2">ZS-35-S2</strain>
    </source>
</reference>
<gene>
    <name evidence="2" type="ORF">N0B31_19745</name>
</gene>
<dbReference type="SUPFAM" id="SSF53756">
    <property type="entry name" value="UDP-Glycosyltransferase/glycogen phosphorylase"/>
    <property type="match status" value="1"/>
</dbReference>
<evidence type="ECO:0000313" key="2">
    <source>
        <dbReference type="EMBL" id="UWM54338.1"/>
    </source>
</evidence>
<feature type="domain" description="Glycosyltransferase subfamily 4-like N-terminal" evidence="1">
    <location>
        <begin position="37"/>
        <end position="145"/>
    </location>
</feature>
<proteinExistence type="predicted"/>
<dbReference type="GeneID" id="74944705"/>
<dbReference type="EMBL" id="CP104003">
    <property type="protein sequence ID" value="UWM54338.1"/>
    <property type="molecule type" value="Genomic_DNA"/>
</dbReference>
<sequence>MSAHRVLNLVTNDEARFYRQQVDVLERQGVETTTLAVPTESLPWRSGDDTRSLVDYLRLYPRALRHSFGRYDLVHANYGLTAPAALAQPNHPVVVSLWGSDLLGTFGRLSRLCAHHADAVIVMSDEMAAALDDDCEVIPHGVDLSLFHPIPTAEAREPLDWRPDARHVLFPYPPDADVKDYPRAERVVAAARERLDSDVELQTVSGVPHDRMPLYMNAADALLLTSRHEGSPNVVKEALGCNLPIVATDVGDVSLRLDGVDPSAVGETDEELVDGLVDVLGTPRRSDGRASVQSLSLERMGEQIRGVYGRVADR</sequence>
<dbReference type="Proteomes" id="UP001057580">
    <property type="component" value="Chromosome"/>
</dbReference>
<dbReference type="GO" id="GO:0016757">
    <property type="term" value="F:glycosyltransferase activity"/>
    <property type="evidence" value="ECO:0007669"/>
    <property type="project" value="UniProtKB-KW"/>
</dbReference>
<dbReference type="EC" id="2.4.-.-" evidence="2"/>
<dbReference type="Gene3D" id="3.40.50.2000">
    <property type="entry name" value="Glycogen Phosphorylase B"/>
    <property type="match status" value="2"/>
</dbReference>
<evidence type="ECO:0000259" key="1">
    <source>
        <dbReference type="Pfam" id="PF13439"/>
    </source>
</evidence>
<protein>
    <submittedName>
        <fullName evidence="2">Glycosyltransferase</fullName>
        <ecNumber evidence="2">2.4.-.-</ecNumber>
    </submittedName>
</protein>
<accession>A0A9E7R3Z1</accession>
<dbReference type="PANTHER" id="PTHR12526">
    <property type="entry name" value="GLYCOSYLTRANSFERASE"/>
    <property type="match status" value="1"/>
</dbReference>
<dbReference type="RefSeq" id="WP_260593358.1">
    <property type="nucleotide sequence ID" value="NZ_CP104003.1"/>
</dbReference>
<organism evidence="2 3">
    <name type="scientific">Salinirubellus salinus</name>
    <dbReference type="NCBI Taxonomy" id="1364945"/>
    <lineage>
        <taxon>Archaea</taxon>
        <taxon>Methanobacteriati</taxon>
        <taxon>Methanobacteriota</taxon>
        <taxon>Stenosarchaea group</taxon>
        <taxon>Halobacteria</taxon>
        <taxon>Halobacteriales</taxon>
        <taxon>Natronomonadaceae</taxon>
        <taxon>Salinirubellus</taxon>
    </lineage>
</organism>
<dbReference type="KEGG" id="ssai:N0B31_19745"/>
<keyword evidence="3" id="KW-1185">Reference proteome</keyword>
<evidence type="ECO:0000313" key="3">
    <source>
        <dbReference type="Proteomes" id="UP001057580"/>
    </source>
</evidence>
<keyword evidence="2" id="KW-0808">Transferase</keyword>
<dbReference type="InterPro" id="IPR028098">
    <property type="entry name" value="Glyco_trans_4-like_N"/>
</dbReference>
<keyword evidence="2" id="KW-0328">Glycosyltransferase</keyword>
<name>A0A9E7R3Z1_9EURY</name>
<dbReference type="Pfam" id="PF13692">
    <property type="entry name" value="Glyco_trans_1_4"/>
    <property type="match status" value="1"/>
</dbReference>
<dbReference type="AlphaFoldDB" id="A0A9E7R3Z1"/>
<dbReference type="Pfam" id="PF13439">
    <property type="entry name" value="Glyco_transf_4"/>
    <property type="match status" value="1"/>
</dbReference>
<dbReference type="PANTHER" id="PTHR12526:SF636">
    <property type="entry name" value="BLL3647 PROTEIN"/>
    <property type="match status" value="1"/>
</dbReference>